<protein>
    <submittedName>
        <fullName evidence="1">Uncharacterized protein</fullName>
    </submittedName>
</protein>
<name>A0A4R6T6W7_9BACT</name>
<proteinExistence type="predicted"/>
<dbReference type="Proteomes" id="UP000294535">
    <property type="component" value="Unassembled WGS sequence"/>
</dbReference>
<dbReference type="PROSITE" id="PS51257">
    <property type="entry name" value="PROKAR_LIPOPROTEIN"/>
    <property type="match status" value="1"/>
</dbReference>
<evidence type="ECO:0000313" key="1">
    <source>
        <dbReference type="EMBL" id="TDQ18366.1"/>
    </source>
</evidence>
<reference evidence="1 2" key="1">
    <citation type="submission" date="2019-03" db="EMBL/GenBank/DDBJ databases">
        <title>Genomic Encyclopedia of Type Strains, Phase III (KMG-III): the genomes of soil and plant-associated and newly described type strains.</title>
        <authorList>
            <person name="Whitman W."/>
        </authorList>
    </citation>
    <scope>NUCLEOTIDE SEQUENCE [LARGE SCALE GENOMIC DNA]</scope>
    <source>
        <strain evidence="1 2">CECT 8446</strain>
    </source>
</reference>
<dbReference type="EMBL" id="SNYF01000005">
    <property type="protein sequence ID" value="TDQ18366.1"/>
    <property type="molecule type" value="Genomic_DNA"/>
</dbReference>
<evidence type="ECO:0000313" key="2">
    <source>
        <dbReference type="Proteomes" id="UP000294535"/>
    </source>
</evidence>
<keyword evidence="2" id="KW-1185">Reference proteome</keyword>
<dbReference type="OrthoDB" id="1420384at2"/>
<gene>
    <name evidence="1" type="ORF">DFQ04_0165</name>
</gene>
<dbReference type="AlphaFoldDB" id="A0A4R6T6W7"/>
<accession>A0A4R6T6W7</accession>
<organism evidence="1 2">
    <name type="scientific">Algoriphagus boseongensis</name>
    <dbReference type="NCBI Taxonomy" id="1442587"/>
    <lineage>
        <taxon>Bacteria</taxon>
        <taxon>Pseudomonadati</taxon>
        <taxon>Bacteroidota</taxon>
        <taxon>Cytophagia</taxon>
        <taxon>Cytophagales</taxon>
        <taxon>Cyclobacteriaceae</taxon>
        <taxon>Algoriphagus</taxon>
    </lineage>
</organism>
<sequence>MKNWFILAAIGLLLFGCNPTNEEKAHDLLKKSIEAHGGEDAWDQLAVIQFTKWTKLLDENGNVESELNQWHEFRFKPYFEGKISWAKDSIDHVVSFDGAEISYFLGGNEVKNRDFLAAKKKDFDAAFYTLAQPWKLLDGGGKLSYEGRKTLENNQEVESIRVDYGPDKDIWWYHFDSQSHLMVASEVQLKDHRSLVYDLEEENIEGLKLHGRRESWRINEKGERLFLRAEYLYSDYKITFKN</sequence>
<comment type="caution">
    <text evidence="1">The sequence shown here is derived from an EMBL/GenBank/DDBJ whole genome shotgun (WGS) entry which is preliminary data.</text>
</comment>
<dbReference type="RefSeq" id="WP_133551734.1">
    <property type="nucleotide sequence ID" value="NZ_SNYF01000005.1"/>
</dbReference>